<dbReference type="AlphaFoldDB" id="A0A6I6GHK3"/>
<name>A0A6I6GHK3_9BACT</name>
<dbReference type="Proteomes" id="UP000426027">
    <property type="component" value="Chromosome"/>
</dbReference>
<keyword evidence="2" id="KW-1185">Reference proteome</keyword>
<dbReference type="KEGG" id="fls:GLV81_02830"/>
<reference evidence="1 2" key="1">
    <citation type="submission" date="2019-11" db="EMBL/GenBank/DDBJ databases">
        <authorList>
            <person name="Im W.T."/>
        </authorList>
    </citation>
    <scope>NUCLEOTIDE SEQUENCE [LARGE SCALE GENOMIC DNA]</scope>
    <source>
        <strain evidence="1 2">SB-02</strain>
    </source>
</reference>
<proteinExistence type="predicted"/>
<evidence type="ECO:0000313" key="1">
    <source>
        <dbReference type="EMBL" id="QGW27178.1"/>
    </source>
</evidence>
<accession>A0A6I6GHK3</accession>
<sequence length="61" mass="7264">MKKRGEVRLTISDLLNQYVLLYEKPITKEKTAYDENVDRIFTRYRPGTTFSIGFTYDINIK</sequence>
<organism evidence="1 2">
    <name type="scientific">Phnomibacter ginsenosidimutans</name>
    <dbReference type="NCBI Taxonomy" id="2676868"/>
    <lineage>
        <taxon>Bacteria</taxon>
        <taxon>Pseudomonadati</taxon>
        <taxon>Bacteroidota</taxon>
        <taxon>Chitinophagia</taxon>
        <taxon>Chitinophagales</taxon>
        <taxon>Chitinophagaceae</taxon>
        <taxon>Phnomibacter</taxon>
    </lineage>
</organism>
<protein>
    <submittedName>
        <fullName evidence="1">Uncharacterized protein</fullName>
    </submittedName>
</protein>
<dbReference type="RefSeq" id="WP_157476676.1">
    <property type="nucleotide sequence ID" value="NZ_CP046566.1"/>
</dbReference>
<dbReference type="EMBL" id="CP046566">
    <property type="protein sequence ID" value="QGW27178.1"/>
    <property type="molecule type" value="Genomic_DNA"/>
</dbReference>
<evidence type="ECO:0000313" key="2">
    <source>
        <dbReference type="Proteomes" id="UP000426027"/>
    </source>
</evidence>
<gene>
    <name evidence="1" type="ORF">GLV81_02830</name>
</gene>